<dbReference type="RefSeq" id="WP_107683893.1">
    <property type="nucleotide sequence ID" value="NZ_PZKL01000037.1"/>
</dbReference>
<accession>A0A2T4MZK7</accession>
<proteinExistence type="predicted"/>
<name>A0A2T4MZK7_AERVE</name>
<evidence type="ECO:0000313" key="2">
    <source>
        <dbReference type="Proteomes" id="UP000241986"/>
    </source>
</evidence>
<dbReference type="Proteomes" id="UP000241986">
    <property type="component" value="Unassembled WGS sequence"/>
</dbReference>
<dbReference type="AlphaFoldDB" id="A0A2T4MZK7"/>
<sequence>MKLQEIENIKKEVSAVLVAHAEKHGVKISDADERRFFLNNVLDVLTLADCFGFETNNDPHDADLVDILRKYPAKISIAVCEEMKNRK</sequence>
<evidence type="ECO:0000313" key="1">
    <source>
        <dbReference type="EMBL" id="PTH80011.1"/>
    </source>
</evidence>
<reference evidence="1 2" key="1">
    <citation type="submission" date="2018-03" db="EMBL/GenBank/DDBJ databases">
        <title>Aeromonas veronii whole genome sequencing and analysis.</title>
        <authorList>
            <person name="Xie H."/>
            <person name="Liu T."/>
            <person name="Wang K."/>
        </authorList>
    </citation>
    <scope>NUCLEOTIDE SEQUENCE [LARGE SCALE GENOMIC DNA]</scope>
    <source>
        <strain evidence="1 2">XH.VA.1</strain>
    </source>
</reference>
<gene>
    <name evidence="1" type="ORF">DAA48_15720</name>
</gene>
<dbReference type="EMBL" id="PZKL01000037">
    <property type="protein sequence ID" value="PTH80011.1"/>
    <property type="molecule type" value="Genomic_DNA"/>
</dbReference>
<comment type="caution">
    <text evidence="1">The sequence shown here is derived from an EMBL/GenBank/DDBJ whole genome shotgun (WGS) entry which is preliminary data.</text>
</comment>
<protein>
    <submittedName>
        <fullName evidence="1">Uncharacterized protein</fullName>
    </submittedName>
</protein>
<organism evidence="1 2">
    <name type="scientific">Aeromonas veronii</name>
    <dbReference type="NCBI Taxonomy" id="654"/>
    <lineage>
        <taxon>Bacteria</taxon>
        <taxon>Pseudomonadati</taxon>
        <taxon>Pseudomonadota</taxon>
        <taxon>Gammaproteobacteria</taxon>
        <taxon>Aeromonadales</taxon>
        <taxon>Aeromonadaceae</taxon>
        <taxon>Aeromonas</taxon>
    </lineage>
</organism>